<dbReference type="SMART" id="SM00345">
    <property type="entry name" value="HTH_GNTR"/>
    <property type="match status" value="1"/>
</dbReference>
<proteinExistence type="predicted"/>
<evidence type="ECO:0000259" key="4">
    <source>
        <dbReference type="PROSITE" id="PS50949"/>
    </source>
</evidence>
<keyword evidence="3" id="KW-0804">Transcription</keyword>
<dbReference type="PROSITE" id="PS50949">
    <property type="entry name" value="HTH_GNTR"/>
    <property type="match status" value="1"/>
</dbReference>
<dbReference type="InterPro" id="IPR000524">
    <property type="entry name" value="Tscrpt_reg_HTH_GntR"/>
</dbReference>
<keyword evidence="1" id="KW-0805">Transcription regulation</keyword>
<evidence type="ECO:0000313" key="6">
    <source>
        <dbReference type="Proteomes" id="UP000242694"/>
    </source>
</evidence>
<dbReference type="InterPro" id="IPR008920">
    <property type="entry name" value="TF_FadR/GntR_C"/>
</dbReference>
<accession>A0ABX5IE73</accession>
<reference evidence="5 6" key="1">
    <citation type="journal article" date="2016" name="Front. Microbiol.">
        <title>Comprehensive Phylogenetic Analysis of Bovine Non-aureus Staphylococci Species Based on Whole-Genome Sequencing.</title>
        <authorList>
            <person name="Naushad S."/>
            <person name="Barkema H.W."/>
            <person name="Luby C."/>
            <person name="Condas L.A."/>
            <person name="Nobrega D.B."/>
            <person name="Carson D.A."/>
            <person name="De Buck J."/>
        </authorList>
    </citation>
    <scope>NUCLEOTIDE SEQUENCE [LARGE SCALE GENOMIC DNA]</scope>
    <source>
        <strain evidence="5 6">SNUC 993</strain>
    </source>
</reference>
<dbReference type="SUPFAM" id="SSF48008">
    <property type="entry name" value="GntR ligand-binding domain-like"/>
    <property type="match status" value="1"/>
</dbReference>
<name>A0ABX5IE73_9STAP</name>
<dbReference type="SUPFAM" id="SSF46785">
    <property type="entry name" value="Winged helix' DNA-binding domain"/>
    <property type="match status" value="1"/>
</dbReference>
<dbReference type="InterPro" id="IPR036388">
    <property type="entry name" value="WH-like_DNA-bd_sf"/>
</dbReference>
<dbReference type="PANTHER" id="PTHR43537:SF24">
    <property type="entry name" value="GLUCONATE OPERON TRANSCRIPTIONAL REPRESSOR"/>
    <property type="match status" value="1"/>
</dbReference>
<dbReference type="RefSeq" id="WP_107393043.1">
    <property type="nucleotide sequence ID" value="NZ_JAHCOE010000002.1"/>
</dbReference>
<dbReference type="Pfam" id="PF00392">
    <property type="entry name" value="GntR"/>
    <property type="match status" value="1"/>
</dbReference>
<dbReference type="Pfam" id="PF07729">
    <property type="entry name" value="FCD"/>
    <property type="match status" value="1"/>
</dbReference>
<dbReference type="Gene3D" id="1.20.120.530">
    <property type="entry name" value="GntR ligand-binding domain-like"/>
    <property type="match status" value="1"/>
</dbReference>
<dbReference type="PANTHER" id="PTHR43537">
    <property type="entry name" value="TRANSCRIPTIONAL REGULATOR, GNTR FAMILY"/>
    <property type="match status" value="1"/>
</dbReference>
<comment type="caution">
    <text evidence="5">The sequence shown here is derived from an EMBL/GenBank/DDBJ whole genome shotgun (WGS) entry which is preliminary data.</text>
</comment>
<keyword evidence="6" id="KW-1185">Reference proteome</keyword>
<dbReference type="InterPro" id="IPR036390">
    <property type="entry name" value="WH_DNA-bd_sf"/>
</dbReference>
<evidence type="ECO:0000256" key="1">
    <source>
        <dbReference type="ARBA" id="ARBA00023015"/>
    </source>
</evidence>
<keyword evidence="2" id="KW-0238">DNA-binding</keyword>
<dbReference type="EMBL" id="PZDI01000052">
    <property type="protein sequence ID" value="PTH14849.1"/>
    <property type="molecule type" value="Genomic_DNA"/>
</dbReference>
<gene>
    <name evidence="5" type="ORF">BU607_09110</name>
</gene>
<protein>
    <submittedName>
        <fullName evidence="5">GntR family transcriptional regulator</fullName>
    </submittedName>
</protein>
<dbReference type="Proteomes" id="UP000242694">
    <property type="component" value="Unassembled WGS sequence"/>
</dbReference>
<evidence type="ECO:0000256" key="2">
    <source>
        <dbReference type="ARBA" id="ARBA00023125"/>
    </source>
</evidence>
<dbReference type="Gene3D" id="1.10.10.10">
    <property type="entry name" value="Winged helix-like DNA-binding domain superfamily/Winged helix DNA-binding domain"/>
    <property type="match status" value="1"/>
</dbReference>
<feature type="domain" description="HTH gntR-type" evidence="4">
    <location>
        <begin position="13"/>
        <end position="79"/>
    </location>
</feature>
<evidence type="ECO:0000256" key="3">
    <source>
        <dbReference type="ARBA" id="ARBA00023163"/>
    </source>
</evidence>
<dbReference type="SMART" id="SM00895">
    <property type="entry name" value="FCD"/>
    <property type="match status" value="1"/>
</dbReference>
<organism evidence="5 6">
    <name type="scientific">Staphylococcus auricularis</name>
    <dbReference type="NCBI Taxonomy" id="29379"/>
    <lineage>
        <taxon>Bacteria</taxon>
        <taxon>Bacillati</taxon>
        <taxon>Bacillota</taxon>
        <taxon>Bacilli</taxon>
        <taxon>Bacillales</taxon>
        <taxon>Staphylococcaceae</taxon>
        <taxon>Staphylococcus</taxon>
    </lineage>
</organism>
<sequence>MDLNYPEQWLAQASKGEGVAADLRLKIVAGLIGSGENLTENQIAERYNVSRSPVRDAFKLLQQDKLVRLERMGATVLSFNDKEKREFYDLRIMLESFAFTRLQQDDRKAVVSEMQKQLAMMKVAVQFDDAETFTEHDIRFHEALITASDHTYLMIFWNYLKPIMEALVLISMRKRMEQQPQDFERIHNNHQAYITAVAENDASQLKQAFHRNFDDVGQDVERFWL</sequence>
<dbReference type="InterPro" id="IPR011711">
    <property type="entry name" value="GntR_C"/>
</dbReference>
<evidence type="ECO:0000313" key="5">
    <source>
        <dbReference type="EMBL" id="PTH14849.1"/>
    </source>
</evidence>